<dbReference type="Proteomes" id="UP000001058">
    <property type="component" value="Unassembled WGS sequence"/>
</dbReference>
<proteinExistence type="predicted"/>
<dbReference type="PANTHER" id="PTHR11695:SF648">
    <property type="entry name" value="ZINC-BINDING OXIDOREDUCTASE"/>
    <property type="match status" value="1"/>
</dbReference>
<dbReference type="eggNOG" id="KOG1198">
    <property type="taxonomic scope" value="Eukaryota"/>
</dbReference>
<dbReference type="OrthoDB" id="48317at2759"/>
<evidence type="ECO:0000313" key="4">
    <source>
        <dbReference type="Proteomes" id="UP000001058"/>
    </source>
</evidence>
<dbReference type="AlphaFoldDB" id="D8TTP5"/>
<evidence type="ECO:0000259" key="2">
    <source>
        <dbReference type="SMART" id="SM00829"/>
    </source>
</evidence>
<sequence>MFNQATPHPNALNGSMALPFLALTRLAPRSLPLFLDGAYVAWSLFALAASAFMGAKLPKAMITIPQILGCDVAGLVLEADPSSKFKVGDRVVGCTGQIMDRWALGTYAEFVCCRENLLTAIPPGALAPSMPLAGKRVLVLGGAGGVGHFAVQETLTTAAGDPYDLVVDLVGDEPSCWGLLRRDGRMAVVSFDKIMQGRNGIWLVLLIMGRVIRLKLASALGLCPKYDSVMQDLAPEKGLNQLLELLAEGRVRVHVERQVTLEQVVEAHEHVERGRTRGKVVIRVEGSSGNE</sequence>
<evidence type="ECO:0000256" key="1">
    <source>
        <dbReference type="SAM" id="Phobius"/>
    </source>
</evidence>
<dbReference type="InParanoid" id="D8TTP5"/>
<dbReference type="PANTHER" id="PTHR11695">
    <property type="entry name" value="ALCOHOL DEHYDROGENASE RELATED"/>
    <property type="match status" value="1"/>
</dbReference>
<dbReference type="InterPro" id="IPR011032">
    <property type="entry name" value="GroES-like_sf"/>
</dbReference>
<dbReference type="RefSeq" id="XP_002949681.1">
    <property type="nucleotide sequence ID" value="XM_002949635.1"/>
</dbReference>
<dbReference type="SUPFAM" id="SSF50129">
    <property type="entry name" value="GroES-like"/>
    <property type="match status" value="1"/>
</dbReference>
<dbReference type="EMBL" id="GL378336">
    <property type="protein sequence ID" value="EFJ49233.1"/>
    <property type="molecule type" value="Genomic_DNA"/>
</dbReference>
<dbReference type="InterPro" id="IPR020843">
    <property type="entry name" value="ER"/>
</dbReference>
<reference evidence="3 4" key="1">
    <citation type="journal article" date="2010" name="Science">
        <title>Genomic analysis of organismal complexity in the multicellular green alga Volvox carteri.</title>
        <authorList>
            <person name="Prochnik S.E."/>
            <person name="Umen J."/>
            <person name="Nedelcu A.M."/>
            <person name="Hallmann A."/>
            <person name="Miller S.M."/>
            <person name="Nishii I."/>
            <person name="Ferris P."/>
            <person name="Kuo A."/>
            <person name="Mitros T."/>
            <person name="Fritz-Laylin L.K."/>
            <person name="Hellsten U."/>
            <person name="Chapman J."/>
            <person name="Simakov O."/>
            <person name="Rensing S.A."/>
            <person name="Terry A."/>
            <person name="Pangilinan J."/>
            <person name="Kapitonov V."/>
            <person name="Jurka J."/>
            <person name="Salamov A."/>
            <person name="Shapiro H."/>
            <person name="Schmutz J."/>
            <person name="Grimwood J."/>
            <person name="Lindquist E."/>
            <person name="Lucas S."/>
            <person name="Grigoriev I.V."/>
            <person name="Schmitt R."/>
            <person name="Kirk D."/>
            <person name="Rokhsar D.S."/>
        </authorList>
    </citation>
    <scope>NUCLEOTIDE SEQUENCE [LARGE SCALE GENOMIC DNA]</scope>
    <source>
        <strain evidence="4">f. Nagariensis / Eve</strain>
    </source>
</reference>
<protein>
    <recommendedName>
        <fullName evidence="2">Enoyl reductase (ER) domain-containing protein</fullName>
    </recommendedName>
</protein>
<accession>D8TTP5</accession>
<dbReference type="Pfam" id="PF13602">
    <property type="entry name" value="ADH_zinc_N_2"/>
    <property type="match status" value="1"/>
</dbReference>
<dbReference type="SMART" id="SM00829">
    <property type="entry name" value="PKS_ER"/>
    <property type="match status" value="1"/>
</dbReference>
<keyword evidence="1" id="KW-0472">Membrane</keyword>
<evidence type="ECO:0000313" key="3">
    <source>
        <dbReference type="EMBL" id="EFJ49233.1"/>
    </source>
</evidence>
<dbReference type="Gene3D" id="3.90.180.10">
    <property type="entry name" value="Medium-chain alcohol dehydrogenases, catalytic domain"/>
    <property type="match status" value="2"/>
</dbReference>
<dbReference type="STRING" id="3068.D8TTP5"/>
<dbReference type="InterPro" id="IPR013154">
    <property type="entry name" value="ADH-like_N"/>
</dbReference>
<keyword evidence="1" id="KW-1133">Transmembrane helix</keyword>
<feature type="transmembrane region" description="Helical" evidence="1">
    <location>
        <begin position="37"/>
        <end position="55"/>
    </location>
</feature>
<dbReference type="GO" id="GO:0016491">
    <property type="term" value="F:oxidoreductase activity"/>
    <property type="evidence" value="ECO:0007669"/>
    <property type="project" value="InterPro"/>
</dbReference>
<dbReference type="KEGG" id="vcn:VOLCADRAFT_90178"/>
<dbReference type="InterPro" id="IPR050700">
    <property type="entry name" value="YIM1/Zinc_Alcohol_DH_Fams"/>
</dbReference>
<feature type="domain" description="Enoyl reductase (ER)" evidence="2">
    <location>
        <begin position="43"/>
        <end position="282"/>
    </location>
</feature>
<dbReference type="GeneID" id="9616459"/>
<gene>
    <name evidence="3" type="ORF">VOLCADRAFT_90178</name>
</gene>
<name>D8TTP5_VOLCA</name>
<organism evidence="4">
    <name type="scientific">Volvox carteri f. nagariensis</name>
    <dbReference type="NCBI Taxonomy" id="3068"/>
    <lineage>
        <taxon>Eukaryota</taxon>
        <taxon>Viridiplantae</taxon>
        <taxon>Chlorophyta</taxon>
        <taxon>core chlorophytes</taxon>
        <taxon>Chlorophyceae</taxon>
        <taxon>CS clade</taxon>
        <taxon>Chlamydomonadales</taxon>
        <taxon>Volvocaceae</taxon>
        <taxon>Volvox</taxon>
    </lineage>
</organism>
<keyword evidence="1" id="KW-0812">Transmembrane</keyword>
<dbReference type="InterPro" id="IPR036291">
    <property type="entry name" value="NAD(P)-bd_dom_sf"/>
</dbReference>
<dbReference type="Gene3D" id="3.40.50.720">
    <property type="entry name" value="NAD(P)-binding Rossmann-like Domain"/>
    <property type="match status" value="1"/>
</dbReference>
<dbReference type="Pfam" id="PF08240">
    <property type="entry name" value="ADH_N"/>
    <property type="match status" value="1"/>
</dbReference>
<dbReference type="SUPFAM" id="SSF51735">
    <property type="entry name" value="NAD(P)-binding Rossmann-fold domains"/>
    <property type="match status" value="1"/>
</dbReference>
<keyword evidence="4" id="KW-1185">Reference proteome</keyword>